<evidence type="ECO:0000256" key="3">
    <source>
        <dbReference type="ARBA" id="ARBA00022723"/>
    </source>
</evidence>
<comment type="caution">
    <text evidence="6">The sequence shown here is derived from an EMBL/GenBank/DDBJ whole genome shotgun (WGS) entry which is preliminary data.</text>
</comment>
<evidence type="ECO:0000256" key="1">
    <source>
        <dbReference type="ARBA" id="ARBA00001947"/>
    </source>
</evidence>
<dbReference type="PANTHER" id="PTHR42813:SF3">
    <property type="entry name" value="GLUTATHIONE-INDEPENDENT FORMALDEHYDE DEHYDROGENASE"/>
    <property type="match status" value="1"/>
</dbReference>
<dbReference type="Proteomes" id="UP000054988">
    <property type="component" value="Unassembled WGS sequence"/>
</dbReference>
<evidence type="ECO:0000256" key="4">
    <source>
        <dbReference type="ARBA" id="ARBA00022833"/>
    </source>
</evidence>
<keyword evidence="5" id="KW-0520">NAD</keyword>
<dbReference type="GO" id="GO:0046872">
    <property type="term" value="F:metal ion binding"/>
    <property type="evidence" value="ECO:0007669"/>
    <property type="project" value="UniProtKB-KW"/>
</dbReference>
<dbReference type="PANTHER" id="PTHR42813">
    <property type="entry name" value="ZINC-TYPE ALCOHOL DEHYDROGENASE-LIKE"/>
    <property type="match status" value="1"/>
</dbReference>
<evidence type="ECO:0000256" key="5">
    <source>
        <dbReference type="ARBA" id="ARBA00023027"/>
    </source>
</evidence>
<dbReference type="AlphaFoldDB" id="A0A0W0FUP6"/>
<sequence>MSMKEIGSGLMVLFLIEPRELGLIWIQSSALKSDCIVIPSNVACGRCLNRGEGRSTLCTYINPEFISWQAVPTETQPWNDPGRQAEYIQVSFADFNALKLSTGTELEEDSDLLADVFPTSWCGIKLPASDLVNL</sequence>
<gene>
    <name evidence="6" type="ORF">WG66_7302</name>
</gene>
<dbReference type="Gene3D" id="3.90.180.10">
    <property type="entry name" value="Medium-chain alcohol dehydrogenases, catalytic domain"/>
    <property type="match status" value="1"/>
</dbReference>
<accession>A0A0W0FUP6</accession>
<dbReference type="EMBL" id="LATX01001606">
    <property type="protein sequence ID" value="KTB40125.1"/>
    <property type="molecule type" value="Genomic_DNA"/>
</dbReference>
<keyword evidence="4" id="KW-0862">Zinc</keyword>
<evidence type="ECO:0000313" key="6">
    <source>
        <dbReference type="EMBL" id="KTB40125.1"/>
    </source>
</evidence>
<keyword evidence="3" id="KW-0479">Metal-binding</keyword>
<proteinExistence type="inferred from homology"/>
<protein>
    <submittedName>
        <fullName evidence="6">Uncharacterized protein</fullName>
    </submittedName>
</protein>
<comment type="similarity">
    <text evidence="2">Belongs to the zinc-containing alcohol dehydrogenase family.</text>
</comment>
<evidence type="ECO:0000256" key="2">
    <source>
        <dbReference type="ARBA" id="ARBA00008072"/>
    </source>
</evidence>
<dbReference type="SUPFAM" id="SSF50129">
    <property type="entry name" value="GroES-like"/>
    <property type="match status" value="1"/>
</dbReference>
<dbReference type="InterPro" id="IPR011032">
    <property type="entry name" value="GroES-like_sf"/>
</dbReference>
<evidence type="ECO:0000313" key="7">
    <source>
        <dbReference type="Proteomes" id="UP000054988"/>
    </source>
</evidence>
<comment type="cofactor">
    <cofactor evidence="1">
        <name>Zn(2+)</name>
        <dbReference type="ChEBI" id="CHEBI:29105"/>
    </cofactor>
</comment>
<organism evidence="6 7">
    <name type="scientific">Moniliophthora roreri</name>
    <name type="common">Frosty pod rot fungus</name>
    <name type="synonym">Monilia roreri</name>
    <dbReference type="NCBI Taxonomy" id="221103"/>
    <lineage>
        <taxon>Eukaryota</taxon>
        <taxon>Fungi</taxon>
        <taxon>Dikarya</taxon>
        <taxon>Basidiomycota</taxon>
        <taxon>Agaricomycotina</taxon>
        <taxon>Agaricomycetes</taxon>
        <taxon>Agaricomycetidae</taxon>
        <taxon>Agaricales</taxon>
        <taxon>Marasmiineae</taxon>
        <taxon>Marasmiaceae</taxon>
        <taxon>Moniliophthora</taxon>
    </lineage>
</organism>
<reference evidence="6 7" key="1">
    <citation type="submission" date="2015-12" db="EMBL/GenBank/DDBJ databases">
        <title>Draft genome sequence of Moniliophthora roreri, the causal agent of frosty pod rot of cacao.</title>
        <authorList>
            <person name="Aime M.C."/>
            <person name="Diaz-Valderrama J.R."/>
            <person name="Kijpornyongpan T."/>
            <person name="Phillips-Mora W."/>
        </authorList>
    </citation>
    <scope>NUCLEOTIDE SEQUENCE [LARGE SCALE GENOMIC DNA]</scope>
    <source>
        <strain evidence="6 7">MCA 2952</strain>
    </source>
</reference>
<name>A0A0W0FUP6_MONRR</name>